<name>A0A9P8M9A0_9HYPO</name>
<gene>
    <name evidence="2" type="ORF">MHUMG1_06491</name>
</gene>
<dbReference type="EMBL" id="JACEFI010000011">
    <property type="protein sequence ID" value="KAH0595941.1"/>
    <property type="molecule type" value="Genomic_DNA"/>
</dbReference>
<keyword evidence="3" id="KW-1185">Reference proteome</keyword>
<proteinExistence type="predicted"/>
<organism evidence="2 3">
    <name type="scientific">Metarhizium humberi</name>
    <dbReference type="NCBI Taxonomy" id="2596975"/>
    <lineage>
        <taxon>Eukaryota</taxon>
        <taxon>Fungi</taxon>
        <taxon>Dikarya</taxon>
        <taxon>Ascomycota</taxon>
        <taxon>Pezizomycotina</taxon>
        <taxon>Sordariomycetes</taxon>
        <taxon>Hypocreomycetidae</taxon>
        <taxon>Hypocreales</taxon>
        <taxon>Clavicipitaceae</taxon>
        <taxon>Metarhizium</taxon>
    </lineage>
</organism>
<feature type="region of interest" description="Disordered" evidence="1">
    <location>
        <begin position="64"/>
        <end position="88"/>
    </location>
</feature>
<dbReference type="Proteomes" id="UP000764110">
    <property type="component" value="Unassembled WGS sequence"/>
</dbReference>
<evidence type="ECO:0000313" key="2">
    <source>
        <dbReference type="EMBL" id="KAH0595941.1"/>
    </source>
</evidence>
<protein>
    <submittedName>
        <fullName evidence="2">Uncharacterized protein</fullName>
    </submittedName>
</protein>
<evidence type="ECO:0000313" key="3">
    <source>
        <dbReference type="Proteomes" id="UP000764110"/>
    </source>
</evidence>
<accession>A0A9P8M9A0</accession>
<sequence>MHKTSYHTLALPFLGFSVLAVGGRVGVTMVITKASKDARTPILYPPACSLNTMARVLRRVTRETTNGQAASAHRLPPKSKASGTANKGYHTRLSNHFMERLNSSQCPPLSWSQILPIFPKELPRPRSPRHIKLQQWRQSQNALTPC</sequence>
<reference evidence="2 3" key="1">
    <citation type="submission" date="2020-07" db="EMBL/GenBank/DDBJ databases">
        <title>Metarhizium humberi genome.</title>
        <authorList>
            <person name="Lysoe E."/>
        </authorList>
    </citation>
    <scope>NUCLEOTIDE SEQUENCE [LARGE SCALE GENOMIC DNA]</scope>
    <source>
        <strain evidence="2 3">ESALQ1638</strain>
    </source>
</reference>
<evidence type="ECO:0000256" key="1">
    <source>
        <dbReference type="SAM" id="MobiDB-lite"/>
    </source>
</evidence>
<comment type="caution">
    <text evidence="2">The sequence shown here is derived from an EMBL/GenBank/DDBJ whole genome shotgun (WGS) entry which is preliminary data.</text>
</comment>
<dbReference type="AlphaFoldDB" id="A0A9P8M9A0"/>